<sequence>MTEIKWSVLIVDDEANNRQIMRQILKDTYKLSFATDGLRALDKAARDKPDMILLDLIMPGIDGYDTCQRLKANPATACIPVIFVTSMVDVEDESRGFEAGGIDYITKPVSPSIVLHRVAAHIELSRQKRICEETIIRRTKELVESQQTSVFMLGKAGHYNDTDTGSHIWRMASFSVEIAKACGWNADEVDLITYAAAMHDTGKIGIPDRILRKPAKLDTDEWKIIVTHPVIGYGILSESNTPLFKMSADIAHCHHEKWNGSGYPNGLKEKETPESAAIVAIADVFDALTTVRPYKEAWPIDKAFEEIRNGAGSHFAPYLVDCFFDVEAEIRRLKDTWDQKEKTGDTRI</sequence>
<dbReference type="EMBL" id="LNQR01000058">
    <property type="protein sequence ID" value="KWT85884.1"/>
    <property type="molecule type" value="Genomic_DNA"/>
</dbReference>
<dbReference type="GO" id="GO:0071111">
    <property type="term" value="F:cyclic-guanylate-specific phosphodiesterase activity"/>
    <property type="evidence" value="ECO:0007669"/>
    <property type="project" value="UniProtKB-EC"/>
</dbReference>
<dbReference type="InterPro" id="IPR001789">
    <property type="entry name" value="Sig_transdc_resp-reg_receiver"/>
</dbReference>
<accession>A0ABR5SF95</accession>
<dbReference type="SUPFAM" id="SSF52172">
    <property type="entry name" value="CheY-like"/>
    <property type="match status" value="1"/>
</dbReference>
<dbReference type="SMART" id="SM00448">
    <property type="entry name" value="REC"/>
    <property type="match status" value="1"/>
</dbReference>
<dbReference type="SMART" id="SM00471">
    <property type="entry name" value="HDc"/>
    <property type="match status" value="1"/>
</dbReference>
<dbReference type="InterPro" id="IPR052020">
    <property type="entry name" value="Cyclic_di-GMP/3'3'-cGAMP_PDE"/>
</dbReference>
<gene>
    <name evidence="4" type="ORF">ASN18_1593</name>
</gene>
<proteinExistence type="predicted"/>
<dbReference type="PANTHER" id="PTHR45228:SF5">
    <property type="entry name" value="CYCLIC DI-GMP PHOSPHODIESTERASE VC_1348-RELATED"/>
    <property type="match status" value="1"/>
</dbReference>
<dbReference type="CDD" id="cd19920">
    <property type="entry name" value="REC_PA4781-like"/>
    <property type="match status" value="1"/>
</dbReference>
<dbReference type="Proteomes" id="UP000060487">
    <property type="component" value="Unassembled WGS sequence"/>
</dbReference>
<dbReference type="InterPro" id="IPR037522">
    <property type="entry name" value="HD_GYP_dom"/>
</dbReference>
<dbReference type="CDD" id="cd00077">
    <property type="entry name" value="HDc"/>
    <property type="match status" value="1"/>
</dbReference>
<feature type="domain" description="Response regulatory" evidence="2">
    <location>
        <begin position="7"/>
        <end position="122"/>
    </location>
</feature>
<evidence type="ECO:0000259" key="2">
    <source>
        <dbReference type="PROSITE" id="PS50110"/>
    </source>
</evidence>
<dbReference type="PROSITE" id="PS51832">
    <property type="entry name" value="HD_GYP"/>
    <property type="match status" value="1"/>
</dbReference>
<keyword evidence="1" id="KW-0597">Phosphoprotein</keyword>
<keyword evidence="5" id="KW-1185">Reference proteome</keyword>
<reference evidence="4 5" key="1">
    <citation type="submission" date="2015-11" db="EMBL/GenBank/DDBJ databases">
        <authorList>
            <person name="Lin W."/>
        </authorList>
    </citation>
    <scope>NUCLEOTIDE SEQUENCE [LARGE SCALE GENOMIC DNA]</scope>
    <source>
        <strain evidence="4 5">HCH-1</strain>
    </source>
</reference>
<protein>
    <submittedName>
        <fullName evidence="4">Two-component system response regulator</fullName>
        <ecNumber evidence="4">3.1.4.52</ecNumber>
    </submittedName>
</protein>
<keyword evidence="4" id="KW-0378">Hydrolase</keyword>
<dbReference type="Gene3D" id="3.40.50.2300">
    <property type="match status" value="1"/>
</dbReference>
<dbReference type="Gene3D" id="1.10.3210.10">
    <property type="entry name" value="Hypothetical protein af1432"/>
    <property type="match status" value="1"/>
</dbReference>
<name>A0ABR5SF95_9BACT</name>
<evidence type="ECO:0000313" key="5">
    <source>
        <dbReference type="Proteomes" id="UP000060487"/>
    </source>
</evidence>
<comment type="caution">
    <text evidence="4">The sequence shown here is derived from an EMBL/GenBank/DDBJ whole genome shotgun (WGS) entry which is preliminary data.</text>
</comment>
<dbReference type="Pfam" id="PF13487">
    <property type="entry name" value="HD_5"/>
    <property type="match status" value="1"/>
</dbReference>
<organism evidence="4 5">
    <name type="scientific">Candidatus Magnetominusculus xianensis</name>
    <dbReference type="NCBI Taxonomy" id="1748249"/>
    <lineage>
        <taxon>Bacteria</taxon>
        <taxon>Pseudomonadati</taxon>
        <taxon>Nitrospirota</taxon>
        <taxon>Nitrospiria</taxon>
        <taxon>Nitrospirales</taxon>
        <taxon>Nitrospiraceae</taxon>
        <taxon>Candidatus Magnetominusculus</taxon>
    </lineage>
</organism>
<dbReference type="PROSITE" id="PS50110">
    <property type="entry name" value="RESPONSE_REGULATORY"/>
    <property type="match status" value="1"/>
</dbReference>
<dbReference type="InterPro" id="IPR003607">
    <property type="entry name" value="HD/PDEase_dom"/>
</dbReference>
<evidence type="ECO:0000259" key="3">
    <source>
        <dbReference type="PROSITE" id="PS51832"/>
    </source>
</evidence>
<dbReference type="InterPro" id="IPR011006">
    <property type="entry name" value="CheY-like_superfamily"/>
</dbReference>
<evidence type="ECO:0000313" key="4">
    <source>
        <dbReference type="EMBL" id="KWT85884.1"/>
    </source>
</evidence>
<dbReference type="EC" id="3.1.4.52" evidence="4"/>
<feature type="modified residue" description="4-aspartylphosphate" evidence="1">
    <location>
        <position position="55"/>
    </location>
</feature>
<evidence type="ECO:0000256" key="1">
    <source>
        <dbReference type="PROSITE-ProRule" id="PRU00169"/>
    </source>
</evidence>
<dbReference type="SUPFAM" id="SSF109604">
    <property type="entry name" value="HD-domain/PDEase-like"/>
    <property type="match status" value="1"/>
</dbReference>
<dbReference type="PANTHER" id="PTHR45228">
    <property type="entry name" value="CYCLIC DI-GMP PHOSPHODIESTERASE TM_0186-RELATED"/>
    <property type="match status" value="1"/>
</dbReference>
<dbReference type="RefSeq" id="WP_085052214.1">
    <property type="nucleotide sequence ID" value="NZ_LNQR01000058.1"/>
</dbReference>
<feature type="domain" description="HD-GYP" evidence="3">
    <location>
        <begin position="142"/>
        <end position="339"/>
    </location>
</feature>
<dbReference type="Pfam" id="PF00072">
    <property type="entry name" value="Response_reg"/>
    <property type="match status" value="1"/>
</dbReference>